<evidence type="ECO:0000256" key="1">
    <source>
        <dbReference type="SAM" id="MobiDB-lite"/>
    </source>
</evidence>
<proteinExistence type="predicted"/>
<protein>
    <submittedName>
        <fullName evidence="2">Uncharacterized protein</fullName>
    </submittedName>
</protein>
<feature type="compositionally biased region" description="Basic and acidic residues" evidence="1">
    <location>
        <begin position="63"/>
        <end position="83"/>
    </location>
</feature>
<accession>A0ABN8Y7P1</accession>
<feature type="compositionally biased region" description="Gly residues" evidence="1">
    <location>
        <begin position="19"/>
        <end position="29"/>
    </location>
</feature>
<dbReference type="EMBL" id="OX459952">
    <property type="protein sequence ID" value="CAI9157590.1"/>
    <property type="molecule type" value="Genomic_DNA"/>
</dbReference>
<evidence type="ECO:0000313" key="3">
    <source>
        <dbReference type="Proteomes" id="UP001176941"/>
    </source>
</evidence>
<sequence>MAAAGGRWRACVLLPGAAGGRRGGWGRGAGRNAADLLPPLQPPPQRRGHVVWCMGRGEEEEGVEPREETGERHHTHTAQDGRRGSSTPSCQAFHRGRGARRPARSCSRAARRPAGAKRPWLGGEAGRAPGWEPARQRRPGRPGPRRGKRRCGSGRRGSPGPRRPDPYGREARAGALARESGAGDPEGPAAAFGPGEVRKKESPFHVLPTGEFFFNPFPVRWKLIFVVEFKRTMEP</sequence>
<reference evidence="2" key="1">
    <citation type="submission" date="2023-04" db="EMBL/GenBank/DDBJ databases">
        <authorList>
            <consortium name="ELIXIR-Norway"/>
        </authorList>
    </citation>
    <scope>NUCLEOTIDE SEQUENCE [LARGE SCALE GENOMIC DNA]</scope>
</reference>
<feature type="compositionally biased region" description="Basic residues" evidence="1">
    <location>
        <begin position="136"/>
        <end position="153"/>
    </location>
</feature>
<feature type="compositionally biased region" description="Basic residues" evidence="1">
    <location>
        <begin position="94"/>
        <end position="115"/>
    </location>
</feature>
<gene>
    <name evidence="2" type="ORF">MRATA1EN1_LOCUS6552</name>
</gene>
<feature type="region of interest" description="Disordered" evidence="1">
    <location>
        <begin position="19"/>
        <end position="197"/>
    </location>
</feature>
<evidence type="ECO:0000313" key="2">
    <source>
        <dbReference type="EMBL" id="CAI9157590.1"/>
    </source>
</evidence>
<name>A0ABN8Y7P1_RANTA</name>
<keyword evidence="3" id="KW-1185">Reference proteome</keyword>
<organism evidence="2 3">
    <name type="scientific">Rangifer tarandus platyrhynchus</name>
    <name type="common">Svalbard reindeer</name>
    <dbReference type="NCBI Taxonomy" id="3082113"/>
    <lineage>
        <taxon>Eukaryota</taxon>
        <taxon>Metazoa</taxon>
        <taxon>Chordata</taxon>
        <taxon>Craniata</taxon>
        <taxon>Vertebrata</taxon>
        <taxon>Euteleostomi</taxon>
        <taxon>Mammalia</taxon>
        <taxon>Eutheria</taxon>
        <taxon>Laurasiatheria</taxon>
        <taxon>Artiodactyla</taxon>
        <taxon>Ruminantia</taxon>
        <taxon>Pecora</taxon>
        <taxon>Cervidae</taxon>
        <taxon>Odocoileinae</taxon>
        <taxon>Rangifer</taxon>
    </lineage>
</organism>
<feature type="compositionally biased region" description="Basic and acidic residues" evidence="1">
    <location>
        <begin position="162"/>
        <end position="172"/>
    </location>
</feature>
<dbReference type="Proteomes" id="UP001176941">
    <property type="component" value="Chromosome 16"/>
</dbReference>
<feature type="compositionally biased region" description="Low complexity" evidence="1">
    <location>
        <begin position="173"/>
        <end position="183"/>
    </location>
</feature>